<dbReference type="AlphaFoldDB" id="A0A936Z6Z2"/>
<dbReference type="Proteomes" id="UP000605848">
    <property type="component" value="Unassembled WGS sequence"/>
</dbReference>
<evidence type="ECO:0000313" key="3">
    <source>
        <dbReference type="Proteomes" id="UP000605848"/>
    </source>
</evidence>
<gene>
    <name evidence="2" type="ORF">JKG68_09555</name>
</gene>
<evidence type="ECO:0000313" key="2">
    <source>
        <dbReference type="EMBL" id="MBL0404211.1"/>
    </source>
</evidence>
<organism evidence="2 3">
    <name type="scientific">Microvirga aerilata</name>
    <dbReference type="NCBI Taxonomy" id="670292"/>
    <lineage>
        <taxon>Bacteria</taxon>
        <taxon>Pseudomonadati</taxon>
        <taxon>Pseudomonadota</taxon>
        <taxon>Alphaproteobacteria</taxon>
        <taxon>Hyphomicrobiales</taxon>
        <taxon>Methylobacteriaceae</taxon>
        <taxon>Microvirga</taxon>
    </lineage>
</organism>
<sequence length="87" mass="8766">MGNAGYGNHTEDTKNYVDIKRSDPQTGGQETGGQETGGQASPEPQTGAKQPAAGPHSKPSLTNPDSTPGTGALPDPGDRDATDTTSS</sequence>
<accession>A0A936Z6Z2</accession>
<proteinExistence type="predicted"/>
<reference evidence="2" key="1">
    <citation type="submission" date="2021-01" db="EMBL/GenBank/DDBJ databases">
        <title>Microvirga sp.</title>
        <authorList>
            <person name="Kim M.K."/>
        </authorList>
    </citation>
    <scope>NUCLEOTIDE SEQUENCE</scope>
    <source>
        <strain evidence="2">5420S-16</strain>
    </source>
</reference>
<feature type="compositionally biased region" description="Basic and acidic residues" evidence="1">
    <location>
        <begin position="76"/>
        <end position="87"/>
    </location>
</feature>
<feature type="compositionally biased region" description="Polar residues" evidence="1">
    <location>
        <begin position="59"/>
        <end position="69"/>
    </location>
</feature>
<evidence type="ECO:0000256" key="1">
    <source>
        <dbReference type="SAM" id="MobiDB-lite"/>
    </source>
</evidence>
<dbReference type="RefSeq" id="WP_202058684.1">
    <property type="nucleotide sequence ID" value="NZ_JAEQMY010000010.1"/>
</dbReference>
<name>A0A936Z6Z2_9HYPH</name>
<protein>
    <submittedName>
        <fullName evidence="2">Uncharacterized protein</fullName>
    </submittedName>
</protein>
<keyword evidence="3" id="KW-1185">Reference proteome</keyword>
<comment type="caution">
    <text evidence="2">The sequence shown here is derived from an EMBL/GenBank/DDBJ whole genome shotgun (WGS) entry which is preliminary data.</text>
</comment>
<dbReference type="EMBL" id="JAEQMY010000010">
    <property type="protein sequence ID" value="MBL0404211.1"/>
    <property type="molecule type" value="Genomic_DNA"/>
</dbReference>
<feature type="compositionally biased region" description="Basic and acidic residues" evidence="1">
    <location>
        <begin position="9"/>
        <end position="23"/>
    </location>
</feature>
<feature type="region of interest" description="Disordered" evidence="1">
    <location>
        <begin position="1"/>
        <end position="87"/>
    </location>
</feature>